<comment type="caution">
    <text evidence="2">The sequence shown here is derived from an EMBL/GenBank/DDBJ whole genome shotgun (WGS) entry which is preliminary data.</text>
</comment>
<feature type="transmembrane region" description="Helical" evidence="1">
    <location>
        <begin position="26"/>
        <end position="49"/>
    </location>
</feature>
<organism evidence="2 3">
    <name type="scientific">Vairimorpha ceranae</name>
    <dbReference type="NCBI Taxonomy" id="40302"/>
    <lineage>
        <taxon>Eukaryota</taxon>
        <taxon>Fungi</taxon>
        <taxon>Fungi incertae sedis</taxon>
        <taxon>Microsporidia</taxon>
        <taxon>Nosematidae</taxon>
        <taxon>Vairimorpha</taxon>
    </lineage>
</organism>
<dbReference type="RefSeq" id="XP_024330908.1">
    <property type="nucleotide sequence ID" value="XM_024475019.1"/>
</dbReference>
<dbReference type="Proteomes" id="UP000034350">
    <property type="component" value="Unassembled WGS sequence"/>
</dbReference>
<keyword evidence="1" id="KW-0472">Membrane</keyword>
<evidence type="ECO:0000313" key="2">
    <source>
        <dbReference type="EMBL" id="KKO75166.1"/>
    </source>
</evidence>
<reference evidence="2 3" key="1">
    <citation type="journal article" date="2015" name="Environ. Microbiol.">
        <title>Genome analyses suggest the presence of polyploidy and recent human-driven expansions in eight global populations of the honeybee pathogen Nosema ceranae.</title>
        <authorList>
            <person name="Pelin A."/>
            <person name="Selman M."/>
            <person name="Aris-Brosou S."/>
            <person name="Farinelli L."/>
            <person name="Corradi N."/>
        </authorList>
    </citation>
    <scope>NUCLEOTIDE SEQUENCE [LARGE SCALE GENOMIC DNA]</scope>
    <source>
        <strain evidence="2 3">PA08 1199</strain>
    </source>
</reference>
<sequence length="51" mass="6250">MSNLVFGFFCLKRRVKILRHSPFKNTFYRIVITTFVLFCYKKLLPYLIFLI</sequence>
<keyword evidence="3" id="KW-1185">Reference proteome</keyword>
<dbReference type="AlphaFoldDB" id="A0A0F9WCD8"/>
<evidence type="ECO:0000313" key="3">
    <source>
        <dbReference type="Proteomes" id="UP000034350"/>
    </source>
</evidence>
<dbReference type="EMBL" id="JPQZ01000030">
    <property type="protein sequence ID" value="KKO75166.1"/>
    <property type="molecule type" value="Genomic_DNA"/>
</dbReference>
<keyword evidence="1" id="KW-1133">Transmembrane helix</keyword>
<name>A0A0F9WCD8_9MICR</name>
<dbReference type="VEuPathDB" id="MicrosporidiaDB:AAJ76_3000044804"/>
<accession>A0A0F9WCD8</accession>
<dbReference type="GeneID" id="36319950"/>
<proteinExistence type="predicted"/>
<evidence type="ECO:0000256" key="1">
    <source>
        <dbReference type="SAM" id="Phobius"/>
    </source>
</evidence>
<protein>
    <submittedName>
        <fullName evidence="2">Uncharacterized protein</fullName>
    </submittedName>
</protein>
<keyword evidence="1" id="KW-0812">Transmembrane</keyword>
<gene>
    <name evidence="2" type="ORF">AAJ76_3000044804</name>
</gene>